<dbReference type="Proteomes" id="UP000678489">
    <property type="component" value="Segment"/>
</dbReference>
<evidence type="ECO:0000313" key="2">
    <source>
        <dbReference type="Proteomes" id="UP000678489"/>
    </source>
</evidence>
<organism evidence="1 2">
    <name type="scientific">Hafnia phage Pocis76</name>
    <dbReference type="NCBI Taxonomy" id="2831174"/>
    <lineage>
        <taxon>Viruses</taxon>
        <taxon>Duplodnaviria</taxon>
        <taxon>Heunggongvirae</taxon>
        <taxon>Uroviricota</taxon>
        <taxon>Caudoviricetes</taxon>
        <taxon>Drexlerviridae</taxon>
        <taxon>Tempevirinae</taxon>
        <taxon>Pocisvirus</taxon>
        <taxon>Pocisvirus pocis76</taxon>
    </lineage>
</organism>
<accession>A0A8E7FME6</accession>
<name>A0A8E7FME6_9CAUD</name>
<sequence>MMFLGQDNRSKYASMLRELADRIERNEELVDGLTVESRANYEQGTINTTYTIETLGVINGK</sequence>
<proteinExistence type="predicted"/>
<reference evidence="1" key="1">
    <citation type="submission" date="2021-03" db="EMBL/GenBank/DDBJ databases">
        <title>Complete genome sequence of Hafnia phage Pocis76.</title>
        <authorList>
            <person name="Dislers A."/>
            <person name="Zrelovs N."/>
            <person name="Kazaks A."/>
        </authorList>
    </citation>
    <scope>NUCLEOTIDE SEQUENCE</scope>
</reference>
<evidence type="ECO:0000313" key="1">
    <source>
        <dbReference type="EMBL" id="QVW27709.1"/>
    </source>
</evidence>
<protein>
    <submittedName>
        <fullName evidence="1">Uncharacterized protein</fullName>
    </submittedName>
</protein>
<keyword evidence="2" id="KW-1185">Reference proteome</keyword>
<dbReference type="EMBL" id="MW689258">
    <property type="protein sequence ID" value="QVW27709.1"/>
    <property type="molecule type" value="Genomic_DNA"/>
</dbReference>